<evidence type="ECO:0000313" key="4">
    <source>
        <dbReference type="Proteomes" id="UP000184111"/>
    </source>
</evidence>
<dbReference type="OrthoDB" id="3686068at2"/>
<dbReference type="STRING" id="310782.SAMN05216499_11085"/>
<feature type="region of interest" description="Disordered" evidence="1">
    <location>
        <begin position="73"/>
        <end position="96"/>
    </location>
</feature>
<dbReference type="Proteomes" id="UP000184111">
    <property type="component" value="Unassembled WGS sequence"/>
</dbReference>
<organism evidence="3 4">
    <name type="scientific">Actinacidiphila paucisporea</name>
    <dbReference type="NCBI Taxonomy" id="310782"/>
    <lineage>
        <taxon>Bacteria</taxon>
        <taxon>Bacillati</taxon>
        <taxon>Actinomycetota</taxon>
        <taxon>Actinomycetes</taxon>
        <taxon>Kitasatosporales</taxon>
        <taxon>Streptomycetaceae</taxon>
        <taxon>Actinacidiphila</taxon>
    </lineage>
</organism>
<keyword evidence="2" id="KW-0812">Transmembrane</keyword>
<keyword evidence="4" id="KW-1185">Reference proteome</keyword>
<reference evidence="3 4" key="1">
    <citation type="submission" date="2016-11" db="EMBL/GenBank/DDBJ databases">
        <authorList>
            <person name="Jaros S."/>
            <person name="Januszkiewicz K."/>
            <person name="Wedrychowicz H."/>
        </authorList>
    </citation>
    <scope>NUCLEOTIDE SEQUENCE [LARGE SCALE GENOMIC DNA]</scope>
    <source>
        <strain evidence="3 4">CGMCC 4.2025</strain>
    </source>
</reference>
<proteinExistence type="predicted"/>
<feature type="transmembrane region" description="Helical" evidence="2">
    <location>
        <begin position="45"/>
        <end position="68"/>
    </location>
</feature>
<gene>
    <name evidence="3" type="ORF">SAMN05216499_11085</name>
</gene>
<name>A0A1M7HYH6_9ACTN</name>
<dbReference type="RefSeq" id="WP_073499195.1">
    <property type="nucleotide sequence ID" value="NZ_FRBI01000010.1"/>
</dbReference>
<evidence type="ECO:0000313" key="3">
    <source>
        <dbReference type="EMBL" id="SHM33429.1"/>
    </source>
</evidence>
<dbReference type="AlphaFoldDB" id="A0A1M7HYH6"/>
<keyword evidence="2" id="KW-1133">Transmembrane helix</keyword>
<dbReference type="EMBL" id="FRBI01000010">
    <property type="protein sequence ID" value="SHM33429.1"/>
    <property type="molecule type" value="Genomic_DNA"/>
</dbReference>
<evidence type="ECO:0000256" key="2">
    <source>
        <dbReference type="SAM" id="Phobius"/>
    </source>
</evidence>
<evidence type="ECO:0000256" key="1">
    <source>
        <dbReference type="SAM" id="MobiDB-lite"/>
    </source>
</evidence>
<protein>
    <submittedName>
        <fullName evidence="3">Uncharacterized protein</fullName>
    </submittedName>
</protein>
<sequence>MPVEFEDELGDALHAVADTFQPDDPHALVGAGHLRGRRLRRRRTVTVVAGTAALAAVAVGGVLAGGLVQGGGRTGGVAAAPERPKPAQPGKAATPAVTGKQVARIFAGLLPPGEVTGLVGYGPKDRPVPDALASAVFDDGSGPGLVEIDLQRPANPVEDCPRPAPAGTWCSVTHVHGGTLALFKGYEYPDHRSDVKEWMATFVTSDDAQIQLSQWNAPEEKGAPVSRPTPPLTVAQMTAMVTSAKWKPVLAGLPSTDRPQGDKGGAPGGAKAPQAKADAAAGNG</sequence>
<feature type="compositionally biased region" description="Low complexity" evidence="1">
    <location>
        <begin position="269"/>
        <end position="284"/>
    </location>
</feature>
<keyword evidence="2" id="KW-0472">Membrane</keyword>
<accession>A0A1M7HYH6</accession>
<feature type="region of interest" description="Disordered" evidence="1">
    <location>
        <begin position="248"/>
        <end position="284"/>
    </location>
</feature>